<dbReference type="InterPro" id="IPR013083">
    <property type="entry name" value="Znf_RING/FYVE/PHD"/>
</dbReference>
<proteinExistence type="predicted"/>
<feature type="region of interest" description="Disordered" evidence="1">
    <location>
        <begin position="53"/>
        <end position="84"/>
    </location>
</feature>
<dbReference type="AlphaFoldDB" id="A0A9W7FN73"/>
<evidence type="ECO:0000313" key="2">
    <source>
        <dbReference type="EMBL" id="GMI15026.1"/>
    </source>
</evidence>
<feature type="compositionally biased region" description="Acidic residues" evidence="1">
    <location>
        <begin position="67"/>
        <end position="76"/>
    </location>
</feature>
<keyword evidence="3" id="KW-1185">Reference proteome</keyword>
<dbReference type="Proteomes" id="UP001165122">
    <property type="component" value="Unassembled WGS sequence"/>
</dbReference>
<dbReference type="EMBL" id="BRXW01000223">
    <property type="protein sequence ID" value="GMI15026.1"/>
    <property type="molecule type" value="Genomic_DNA"/>
</dbReference>
<reference evidence="3" key="1">
    <citation type="journal article" date="2023" name="Commun. Biol.">
        <title>Genome analysis of Parmales, the sister group of diatoms, reveals the evolutionary specialization of diatoms from phago-mixotrophs to photoautotrophs.</title>
        <authorList>
            <person name="Ban H."/>
            <person name="Sato S."/>
            <person name="Yoshikawa S."/>
            <person name="Yamada K."/>
            <person name="Nakamura Y."/>
            <person name="Ichinomiya M."/>
            <person name="Sato N."/>
            <person name="Blanc-Mathieu R."/>
            <person name="Endo H."/>
            <person name="Kuwata A."/>
            <person name="Ogata H."/>
        </authorList>
    </citation>
    <scope>NUCLEOTIDE SEQUENCE [LARGE SCALE GENOMIC DNA]</scope>
    <source>
        <strain evidence="3">NIES 3700</strain>
    </source>
</reference>
<dbReference type="OrthoDB" id="10526517at2759"/>
<comment type="caution">
    <text evidence="2">The sequence shown here is derived from an EMBL/GenBank/DDBJ whole genome shotgun (WGS) entry which is preliminary data.</text>
</comment>
<organism evidence="2 3">
    <name type="scientific">Triparma laevis f. longispina</name>
    <dbReference type="NCBI Taxonomy" id="1714387"/>
    <lineage>
        <taxon>Eukaryota</taxon>
        <taxon>Sar</taxon>
        <taxon>Stramenopiles</taxon>
        <taxon>Ochrophyta</taxon>
        <taxon>Bolidophyceae</taxon>
        <taxon>Parmales</taxon>
        <taxon>Triparmaceae</taxon>
        <taxon>Triparma</taxon>
    </lineage>
</organism>
<sequence length="236" mass="26423">MGNLFTHLVSRRCPKLSPHSLLQNLNTANENLTQLRLILLQYEPELILPSGSRFEAPTFDSGNEEYHDIEEDEGDDQNGNGEEDIKYVDPSTLITLNQQTTTTLLPLSTYLRLSSLLSSLSTLLSRGHLQSSAPKINMSSDLTNSERIREYIKRREDVKIDMECIICLSATTEIACQTCATGVCTSCQSTWNREIDGGGCVVCREKGEGWNITEYGEAEMREGVEEVVEEIRVILN</sequence>
<name>A0A9W7FN73_9STRA</name>
<evidence type="ECO:0000256" key="1">
    <source>
        <dbReference type="SAM" id="MobiDB-lite"/>
    </source>
</evidence>
<accession>A0A9W7FN73</accession>
<protein>
    <recommendedName>
        <fullName evidence="4">RING-type domain-containing protein</fullName>
    </recommendedName>
</protein>
<gene>
    <name evidence="2" type="ORF">TrLO_g2614</name>
</gene>
<dbReference type="Gene3D" id="3.30.40.10">
    <property type="entry name" value="Zinc/RING finger domain, C3HC4 (zinc finger)"/>
    <property type="match status" value="1"/>
</dbReference>
<evidence type="ECO:0008006" key="4">
    <source>
        <dbReference type="Google" id="ProtNLM"/>
    </source>
</evidence>
<evidence type="ECO:0000313" key="3">
    <source>
        <dbReference type="Proteomes" id="UP001165122"/>
    </source>
</evidence>